<sequence length="43" mass="5239">MISQDRQIWNELQRTTLPTSTNSQINLNIYKVRLLEYRMRLSN</sequence>
<proteinExistence type="predicted"/>
<dbReference type="AlphaFoldDB" id="A0A1Y0B3A4"/>
<gene>
    <name evidence="1" type="ORF">AEK19_MT1645</name>
</gene>
<keyword evidence="1" id="KW-0496">Mitochondrion</keyword>
<name>A0A1Y0B3A4_9LAMI</name>
<reference evidence="1" key="1">
    <citation type="submission" date="2017-03" db="EMBL/GenBank/DDBJ databases">
        <title>The mitochondrial genome of the carnivorous plant Utricularia reniformis (Lentibulariaceae): structure, comparative analysis and evolutionary landmarks.</title>
        <authorList>
            <person name="Silva S.R."/>
            <person name="Alvarenga D.O."/>
            <person name="Michael T.P."/>
            <person name="Miranda V.F.O."/>
            <person name="Varani A.M."/>
        </authorList>
    </citation>
    <scope>NUCLEOTIDE SEQUENCE</scope>
</reference>
<geneLocation type="mitochondrion" evidence="1"/>
<accession>A0A1Y0B3A4</accession>
<evidence type="ECO:0000313" key="1">
    <source>
        <dbReference type="EMBL" id="ART31829.1"/>
    </source>
</evidence>
<protein>
    <submittedName>
        <fullName evidence="1">Uncharacterized protein</fullName>
    </submittedName>
</protein>
<organism evidence="1">
    <name type="scientific">Utricularia reniformis</name>
    <dbReference type="NCBI Taxonomy" id="192314"/>
    <lineage>
        <taxon>Eukaryota</taxon>
        <taxon>Viridiplantae</taxon>
        <taxon>Streptophyta</taxon>
        <taxon>Embryophyta</taxon>
        <taxon>Tracheophyta</taxon>
        <taxon>Spermatophyta</taxon>
        <taxon>Magnoliopsida</taxon>
        <taxon>eudicotyledons</taxon>
        <taxon>Gunneridae</taxon>
        <taxon>Pentapetalae</taxon>
        <taxon>asterids</taxon>
        <taxon>lamiids</taxon>
        <taxon>Lamiales</taxon>
        <taxon>Lentibulariaceae</taxon>
        <taxon>Utricularia</taxon>
    </lineage>
</organism>
<dbReference type="EMBL" id="KY774314">
    <property type="protein sequence ID" value="ART31829.1"/>
    <property type="molecule type" value="Genomic_DNA"/>
</dbReference>